<keyword evidence="1" id="KW-0472">Membrane</keyword>
<feature type="transmembrane region" description="Helical" evidence="1">
    <location>
        <begin position="76"/>
        <end position="95"/>
    </location>
</feature>
<feature type="transmembrane region" description="Helical" evidence="1">
    <location>
        <begin position="262"/>
        <end position="285"/>
    </location>
</feature>
<dbReference type="Proteomes" id="UP000483379">
    <property type="component" value="Unassembled WGS sequence"/>
</dbReference>
<evidence type="ECO:0000256" key="1">
    <source>
        <dbReference type="SAM" id="Phobius"/>
    </source>
</evidence>
<comment type="caution">
    <text evidence="2">The sequence shown here is derived from an EMBL/GenBank/DDBJ whole genome shotgun (WGS) entry which is preliminary data.</text>
</comment>
<feature type="transmembrane region" description="Helical" evidence="1">
    <location>
        <begin position="203"/>
        <end position="225"/>
    </location>
</feature>
<dbReference type="RefSeq" id="WP_164450896.1">
    <property type="nucleotide sequence ID" value="NZ_JAAIJQ010000005.1"/>
</dbReference>
<sequence>MRSIASFIMRGYSQATLVVTASAMLSLLLPLLGLISSGAVGLVTLRNGPREGAVLVALATVATAIISTLALGSPLAAVGVLAVLWIPIWGLAAILRATRALGLTVRLAGLGGLVIVVVVNLLAGDPEVYWQQLMEPLRESLVKDGLIESDASLAVFAGFAKWMTGAFAAALVLQYLLSLFIARWWQAQLYNPGGFGQEFRGLSVGRAAAVLFLVLLVWAVLAQGAGVAADFIPVLGVLLLLQGLAFAHWLANHRGLQQGWLVGLYVLLVFFMPQVSLLLASVGLVDVWVDIRGRVAQRDRSGR</sequence>
<organism evidence="2 3">
    <name type="scientific">Thiorhodococcus minor</name>
    <dbReference type="NCBI Taxonomy" id="57489"/>
    <lineage>
        <taxon>Bacteria</taxon>
        <taxon>Pseudomonadati</taxon>
        <taxon>Pseudomonadota</taxon>
        <taxon>Gammaproteobacteria</taxon>
        <taxon>Chromatiales</taxon>
        <taxon>Chromatiaceae</taxon>
        <taxon>Thiorhodococcus</taxon>
    </lineage>
</organism>
<feature type="transmembrane region" description="Helical" evidence="1">
    <location>
        <begin position="52"/>
        <end position="70"/>
    </location>
</feature>
<feature type="transmembrane region" description="Helical" evidence="1">
    <location>
        <begin position="20"/>
        <end position="45"/>
    </location>
</feature>
<feature type="transmembrane region" description="Helical" evidence="1">
    <location>
        <begin position="107"/>
        <end position="124"/>
    </location>
</feature>
<name>A0A6M0JW73_9GAMM</name>
<gene>
    <name evidence="2" type="ORF">G3446_02900</name>
</gene>
<evidence type="ECO:0008006" key="4">
    <source>
        <dbReference type="Google" id="ProtNLM"/>
    </source>
</evidence>
<feature type="transmembrane region" description="Helical" evidence="1">
    <location>
        <begin position="231"/>
        <end position="250"/>
    </location>
</feature>
<dbReference type="EMBL" id="JAAIJQ010000005">
    <property type="protein sequence ID" value="NEV60853.1"/>
    <property type="molecule type" value="Genomic_DNA"/>
</dbReference>
<reference evidence="2 3" key="1">
    <citation type="submission" date="2020-02" db="EMBL/GenBank/DDBJ databases">
        <title>Genome sequences of Thiorhodococcus mannitoliphagus and Thiorhodococcus minor, purple sulfur photosynthetic bacteria in the gammaproteobacterial family, Chromatiaceae.</title>
        <authorList>
            <person name="Aviles F.A."/>
            <person name="Meyer T.E."/>
            <person name="Kyndt J.A."/>
        </authorList>
    </citation>
    <scope>NUCLEOTIDE SEQUENCE [LARGE SCALE GENOMIC DNA]</scope>
    <source>
        <strain evidence="2 3">DSM 11518</strain>
    </source>
</reference>
<keyword evidence="1" id="KW-0812">Transmembrane</keyword>
<evidence type="ECO:0000313" key="2">
    <source>
        <dbReference type="EMBL" id="NEV60853.1"/>
    </source>
</evidence>
<evidence type="ECO:0000313" key="3">
    <source>
        <dbReference type="Proteomes" id="UP000483379"/>
    </source>
</evidence>
<feature type="transmembrane region" description="Helical" evidence="1">
    <location>
        <begin position="162"/>
        <end position="182"/>
    </location>
</feature>
<keyword evidence="1" id="KW-1133">Transmembrane helix</keyword>
<protein>
    <recommendedName>
        <fullName evidence="4">DUF2232 domain-containing protein</fullName>
    </recommendedName>
</protein>
<accession>A0A6M0JW73</accession>
<proteinExistence type="predicted"/>
<keyword evidence="3" id="KW-1185">Reference proteome</keyword>
<dbReference type="AlphaFoldDB" id="A0A6M0JW73"/>